<dbReference type="SUPFAM" id="SSF54593">
    <property type="entry name" value="Glyoxalase/Bleomycin resistance protein/Dihydroxybiphenyl dioxygenase"/>
    <property type="match status" value="1"/>
</dbReference>
<organism evidence="2 3">
    <name type="scientific">Pegethrix bostrychoides GSE-TBD4-15B</name>
    <dbReference type="NCBI Taxonomy" id="2839662"/>
    <lineage>
        <taxon>Bacteria</taxon>
        <taxon>Bacillati</taxon>
        <taxon>Cyanobacteriota</taxon>
        <taxon>Cyanophyceae</taxon>
        <taxon>Oculatellales</taxon>
        <taxon>Oculatellaceae</taxon>
        <taxon>Pegethrix</taxon>
    </lineage>
</organism>
<evidence type="ECO:0000259" key="1">
    <source>
        <dbReference type="PROSITE" id="PS51819"/>
    </source>
</evidence>
<dbReference type="InterPro" id="IPR037523">
    <property type="entry name" value="VOC_core"/>
</dbReference>
<dbReference type="CDD" id="cd07253">
    <property type="entry name" value="GLOD5"/>
    <property type="match status" value="1"/>
</dbReference>
<dbReference type="InterPro" id="IPR004360">
    <property type="entry name" value="Glyas_Fos-R_dOase_dom"/>
</dbReference>
<dbReference type="InterPro" id="IPR029068">
    <property type="entry name" value="Glyas_Bleomycin-R_OHBP_Dase"/>
</dbReference>
<dbReference type="PANTHER" id="PTHR21366">
    <property type="entry name" value="GLYOXALASE FAMILY PROTEIN"/>
    <property type="match status" value="1"/>
</dbReference>
<comment type="caution">
    <text evidence="2">The sequence shown here is derived from an EMBL/GenBank/DDBJ whole genome shotgun (WGS) entry which is preliminary data.</text>
</comment>
<reference evidence="2" key="2">
    <citation type="journal article" date="2022" name="Microbiol. Resour. Announc.">
        <title>Metagenome Sequencing to Explore Phylogenomics of Terrestrial Cyanobacteria.</title>
        <authorList>
            <person name="Ward R.D."/>
            <person name="Stajich J.E."/>
            <person name="Johansen J.R."/>
            <person name="Huntemann M."/>
            <person name="Clum A."/>
            <person name="Foster B."/>
            <person name="Foster B."/>
            <person name="Roux S."/>
            <person name="Palaniappan K."/>
            <person name="Varghese N."/>
            <person name="Mukherjee S."/>
            <person name="Reddy T.B.K."/>
            <person name="Daum C."/>
            <person name="Copeland A."/>
            <person name="Chen I.A."/>
            <person name="Ivanova N.N."/>
            <person name="Kyrpides N.C."/>
            <person name="Shapiro N."/>
            <person name="Eloe-Fadrosh E.A."/>
            <person name="Pietrasiak N."/>
        </authorList>
    </citation>
    <scope>NUCLEOTIDE SEQUENCE</scope>
    <source>
        <strain evidence="2">GSE-TBD4-15B</strain>
    </source>
</reference>
<gene>
    <name evidence="2" type="ORF">KME07_01455</name>
</gene>
<dbReference type="Pfam" id="PF00903">
    <property type="entry name" value="Glyoxalase"/>
    <property type="match status" value="1"/>
</dbReference>
<dbReference type="EMBL" id="JAHHHV010000005">
    <property type="protein sequence ID" value="MBW4464091.1"/>
    <property type="molecule type" value="Genomic_DNA"/>
</dbReference>
<evidence type="ECO:0000313" key="3">
    <source>
        <dbReference type="Proteomes" id="UP000707356"/>
    </source>
</evidence>
<evidence type="ECO:0000313" key="2">
    <source>
        <dbReference type="EMBL" id="MBW4464091.1"/>
    </source>
</evidence>
<accession>A0A951P6L0</accession>
<dbReference type="PROSITE" id="PS51819">
    <property type="entry name" value="VOC"/>
    <property type="match status" value="1"/>
</dbReference>
<feature type="domain" description="VOC" evidence="1">
    <location>
        <begin position="5"/>
        <end position="125"/>
    </location>
</feature>
<reference evidence="2" key="1">
    <citation type="submission" date="2021-05" db="EMBL/GenBank/DDBJ databases">
        <authorList>
            <person name="Pietrasiak N."/>
            <person name="Ward R."/>
            <person name="Stajich J.E."/>
            <person name="Kurbessoian T."/>
        </authorList>
    </citation>
    <scope>NUCLEOTIDE SEQUENCE</scope>
    <source>
        <strain evidence="2">GSE-TBD4-15B</strain>
    </source>
</reference>
<dbReference type="Gene3D" id="3.10.180.10">
    <property type="entry name" value="2,3-Dihydroxybiphenyl 1,2-Dioxygenase, domain 1"/>
    <property type="match status" value="1"/>
</dbReference>
<proteinExistence type="predicted"/>
<dbReference type="Proteomes" id="UP000707356">
    <property type="component" value="Unassembled WGS sequence"/>
</dbReference>
<name>A0A951P6L0_9CYAN</name>
<dbReference type="InterPro" id="IPR050383">
    <property type="entry name" value="GlyoxalaseI/FosfomycinResist"/>
</dbReference>
<dbReference type="PANTHER" id="PTHR21366:SF14">
    <property type="entry name" value="GLYOXALASE DOMAIN-CONTAINING PROTEIN 5"/>
    <property type="match status" value="1"/>
</dbReference>
<sequence>MQIDSIDHLVLTVRDIPTTCEFYVRVLGMQVVSFGNGRKALRFGQQKLNLHQAGAEFEPKALCPTPGATDLCLITSTPLPEVLNHLQTCAVAVEQGIVQRTGAVGAIQSVYIRDPDGNLIEIASYLDPSVIGLPLIGQTS</sequence>
<protein>
    <submittedName>
        <fullName evidence="2">VOC family protein</fullName>
    </submittedName>
</protein>
<dbReference type="AlphaFoldDB" id="A0A951P6L0"/>